<protein>
    <submittedName>
        <fullName evidence="2">MarR family transcriptional regulator</fullName>
    </submittedName>
</protein>
<dbReference type="OrthoDB" id="162531at2"/>
<organism evidence="2 3">
    <name type="scientific">Cryobacterium psychrophilum</name>
    <dbReference type="NCBI Taxonomy" id="41988"/>
    <lineage>
        <taxon>Bacteria</taxon>
        <taxon>Bacillati</taxon>
        <taxon>Actinomycetota</taxon>
        <taxon>Actinomycetes</taxon>
        <taxon>Micrococcales</taxon>
        <taxon>Microbacteriaceae</taxon>
        <taxon>Cryobacterium</taxon>
    </lineage>
</organism>
<dbReference type="PANTHER" id="PTHR33164:SF43">
    <property type="entry name" value="HTH-TYPE TRANSCRIPTIONAL REPRESSOR YETL"/>
    <property type="match status" value="1"/>
</dbReference>
<dbReference type="GO" id="GO:0006950">
    <property type="term" value="P:response to stress"/>
    <property type="evidence" value="ECO:0007669"/>
    <property type="project" value="TreeGrafter"/>
</dbReference>
<dbReference type="InterPro" id="IPR036388">
    <property type="entry name" value="WH-like_DNA-bd_sf"/>
</dbReference>
<dbReference type="InterPro" id="IPR036390">
    <property type="entry name" value="WH_DNA-bd_sf"/>
</dbReference>
<keyword evidence="3" id="KW-1185">Reference proteome</keyword>
<dbReference type="PANTHER" id="PTHR33164">
    <property type="entry name" value="TRANSCRIPTIONAL REGULATOR, MARR FAMILY"/>
    <property type="match status" value="1"/>
</dbReference>
<dbReference type="InterPro" id="IPR039422">
    <property type="entry name" value="MarR/SlyA-like"/>
</dbReference>
<feature type="domain" description="HTH marR-type" evidence="1">
    <location>
        <begin position="17"/>
        <end position="163"/>
    </location>
</feature>
<comment type="caution">
    <text evidence="2">The sequence shown here is derived from an EMBL/GenBank/DDBJ whole genome shotgun (WGS) entry which is preliminary data.</text>
</comment>
<dbReference type="RefSeq" id="WP_134175233.1">
    <property type="nucleotide sequence ID" value="NZ_SOHQ01000007.1"/>
</dbReference>
<accession>A0A4Y8KVY1</accession>
<reference evidence="2 3" key="1">
    <citation type="submission" date="2019-03" db="EMBL/GenBank/DDBJ databases">
        <title>Genomics of glacier-inhabiting Cryobacterium strains.</title>
        <authorList>
            <person name="Liu Q."/>
            <person name="Xin Y.-H."/>
        </authorList>
    </citation>
    <scope>NUCLEOTIDE SEQUENCE [LARGE SCALE GENOMIC DNA]</scope>
    <source>
        <strain evidence="2 3">CGMCC 1.4292</strain>
    </source>
</reference>
<dbReference type="GO" id="GO:0003700">
    <property type="term" value="F:DNA-binding transcription factor activity"/>
    <property type="evidence" value="ECO:0007669"/>
    <property type="project" value="InterPro"/>
</dbReference>
<evidence type="ECO:0000259" key="1">
    <source>
        <dbReference type="PROSITE" id="PS50995"/>
    </source>
</evidence>
<sequence>MLDPRVIDPHQELVDYSSMNEAEIAQVTRVLVGIRRWRESEEALSFKSRNHMRLNETDMKALRFLVVSQNQNVVATPGALAEHLSISSAATTKLLDRLTAGDHIERSPHPTDRRALMITITKRTHEQVRDSVGRTHALRFDAVARLTGAEREVVIRFLNDLCQPRDETDVSAGVTVPVTPSE</sequence>
<dbReference type="PRINTS" id="PR00598">
    <property type="entry name" value="HTHMARR"/>
</dbReference>
<dbReference type="PROSITE" id="PS50995">
    <property type="entry name" value="HTH_MARR_2"/>
    <property type="match status" value="1"/>
</dbReference>
<dbReference type="SMART" id="SM00347">
    <property type="entry name" value="HTH_MARR"/>
    <property type="match status" value="1"/>
</dbReference>
<proteinExistence type="predicted"/>
<evidence type="ECO:0000313" key="3">
    <source>
        <dbReference type="Proteomes" id="UP000298218"/>
    </source>
</evidence>
<dbReference type="Pfam" id="PF01047">
    <property type="entry name" value="MarR"/>
    <property type="match status" value="1"/>
</dbReference>
<name>A0A4Y8KVY1_9MICO</name>
<dbReference type="EMBL" id="SOHQ01000007">
    <property type="protein sequence ID" value="TFD81780.1"/>
    <property type="molecule type" value="Genomic_DNA"/>
</dbReference>
<dbReference type="Gene3D" id="1.10.10.10">
    <property type="entry name" value="Winged helix-like DNA-binding domain superfamily/Winged helix DNA-binding domain"/>
    <property type="match status" value="1"/>
</dbReference>
<evidence type="ECO:0000313" key="2">
    <source>
        <dbReference type="EMBL" id="TFD81780.1"/>
    </source>
</evidence>
<dbReference type="SUPFAM" id="SSF46785">
    <property type="entry name" value="Winged helix' DNA-binding domain"/>
    <property type="match status" value="1"/>
</dbReference>
<dbReference type="AlphaFoldDB" id="A0A4Y8KVY1"/>
<dbReference type="InterPro" id="IPR000835">
    <property type="entry name" value="HTH_MarR-typ"/>
</dbReference>
<gene>
    <name evidence="2" type="ORF">E3T53_01955</name>
</gene>
<dbReference type="Proteomes" id="UP000298218">
    <property type="component" value="Unassembled WGS sequence"/>
</dbReference>